<evidence type="ECO:0008006" key="4">
    <source>
        <dbReference type="Google" id="ProtNLM"/>
    </source>
</evidence>
<feature type="transmembrane region" description="Helical" evidence="1">
    <location>
        <begin position="93"/>
        <end position="113"/>
    </location>
</feature>
<organism evidence="2 3">
    <name type="scientific">Aliikangiella marina</name>
    <dbReference type="NCBI Taxonomy" id="1712262"/>
    <lineage>
        <taxon>Bacteria</taxon>
        <taxon>Pseudomonadati</taxon>
        <taxon>Pseudomonadota</taxon>
        <taxon>Gammaproteobacteria</taxon>
        <taxon>Oceanospirillales</taxon>
        <taxon>Pleioneaceae</taxon>
        <taxon>Aliikangiella</taxon>
    </lineage>
</organism>
<evidence type="ECO:0000256" key="1">
    <source>
        <dbReference type="SAM" id="Phobius"/>
    </source>
</evidence>
<dbReference type="OrthoDB" id="5984490at2"/>
<feature type="transmembrane region" description="Helical" evidence="1">
    <location>
        <begin position="42"/>
        <end position="63"/>
    </location>
</feature>
<dbReference type="Proteomes" id="UP000317839">
    <property type="component" value="Unassembled WGS sequence"/>
</dbReference>
<comment type="caution">
    <text evidence="2">The sequence shown here is derived from an EMBL/GenBank/DDBJ whole genome shotgun (WGS) entry which is preliminary data.</text>
</comment>
<accession>A0A545T151</accession>
<name>A0A545T151_9GAMM</name>
<protein>
    <recommendedName>
        <fullName evidence="4">DUF2306 domain-containing protein</fullName>
    </recommendedName>
</protein>
<dbReference type="RefSeq" id="WP_142944163.1">
    <property type="nucleotide sequence ID" value="NZ_VIKR01000007.1"/>
</dbReference>
<reference evidence="2 3" key="1">
    <citation type="submission" date="2019-06" db="EMBL/GenBank/DDBJ databases">
        <title>Draft genome of Aliikangiella marina GYP-15.</title>
        <authorList>
            <person name="Wang G."/>
        </authorList>
    </citation>
    <scope>NUCLEOTIDE SEQUENCE [LARGE SCALE GENOMIC DNA]</scope>
    <source>
        <strain evidence="2 3">GYP-15</strain>
    </source>
</reference>
<dbReference type="AlphaFoldDB" id="A0A545T151"/>
<feature type="transmembrane region" description="Helical" evidence="1">
    <location>
        <begin position="215"/>
        <end position="236"/>
    </location>
</feature>
<feature type="transmembrane region" description="Helical" evidence="1">
    <location>
        <begin position="125"/>
        <end position="146"/>
    </location>
</feature>
<gene>
    <name evidence="2" type="ORF">FLL45_21710</name>
</gene>
<keyword evidence="1" id="KW-0812">Transmembrane</keyword>
<evidence type="ECO:0000313" key="3">
    <source>
        <dbReference type="Proteomes" id="UP000317839"/>
    </source>
</evidence>
<feature type="transmembrane region" description="Helical" evidence="1">
    <location>
        <begin position="12"/>
        <end position="30"/>
    </location>
</feature>
<evidence type="ECO:0000313" key="2">
    <source>
        <dbReference type="EMBL" id="TQV70946.1"/>
    </source>
</evidence>
<feature type="transmembrane region" description="Helical" evidence="1">
    <location>
        <begin position="181"/>
        <end position="203"/>
    </location>
</feature>
<sequence length="248" mass="27562">MAHLTHQALLYLHIIAGAVALVVFWIPVIAKKGSSIHTRFGFYFTSLMYTISLSGLVMSIMVLTDPIAVRLPANEMSPEQLSRYIEINRNSSIFLLMLSLLVLTNVRQSILVLKAKSDRAMLKKPAELSLVLLLGFAGVIVGYIGISKGNVLFQIFAGVSILNSIGSLHYIYKPNFQQREWLIAHLGNIIGAGIGAYTAFFAFGGRRFFAELLPGIWQIVPWIIPAVVGIIATQLLNRKYRKQYKIAQ</sequence>
<keyword evidence="1" id="KW-1133">Transmembrane helix</keyword>
<keyword evidence="3" id="KW-1185">Reference proteome</keyword>
<proteinExistence type="predicted"/>
<feature type="transmembrane region" description="Helical" evidence="1">
    <location>
        <begin position="152"/>
        <end position="172"/>
    </location>
</feature>
<keyword evidence="1" id="KW-0472">Membrane</keyword>
<dbReference type="EMBL" id="VIKR01000007">
    <property type="protein sequence ID" value="TQV70946.1"/>
    <property type="molecule type" value="Genomic_DNA"/>
</dbReference>